<protein>
    <submittedName>
        <fullName evidence="3">Transcript variant X4</fullName>
    </submittedName>
    <submittedName>
        <fullName evidence="4">Transcript variant X5</fullName>
    </submittedName>
</protein>
<dbReference type="InterPro" id="IPR002017">
    <property type="entry name" value="Spectrin_repeat"/>
</dbReference>
<keyword evidence="1" id="KW-0677">Repeat</keyword>
<dbReference type="Pfam" id="PF00435">
    <property type="entry name" value="Spectrin"/>
    <property type="match status" value="1"/>
</dbReference>
<dbReference type="PANTHER" id="PTHR11915">
    <property type="entry name" value="SPECTRIN/FILAMIN RELATED CYTOSKELETAL PROTEIN"/>
    <property type="match status" value="1"/>
</dbReference>
<sequence length="214" mass="24114">MSDLSAYGSSIQALKEQAQSCRDLKANESRLRDINKVASELESEGLMAEEAPMVQAQQQEHLGSAPGKVRVVLRLHQNQTCVRLGVQTTANFNSIKELNNRWRSLQQLAEDRSNMLGSAHDVQRFHRDADETKEWIEEKNQALNTDNYGHHLASVQALQREHEGFERDLAALGDKVRFPDRYQDPSCLWRHVLHGSGDSTPAVPDQRSAGCFPI</sequence>
<dbReference type="InterPro" id="IPR018159">
    <property type="entry name" value="Spectrin/alpha-actinin"/>
</dbReference>
<reference evidence="4" key="1">
    <citation type="submission" date="2020-03" db="EMBL/GenBank/DDBJ databases">
        <title>Intra-Species Differences in Population Size shape Life History and Genome Evolution.</title>
        <authorList>
            <person name="Willemsen D."/>
            <person name="Cui R."/>
            <person name="Valenzano D.R."/>
        </authorList>
    </citation>
    <scope>NUCLEOTIDE SEQUENCE</scope>
    <source>
        <strain evidence="4">GRZ</strain>
        <tissue evidence="4">Whole</tissue>
    </source>
</reference>
<dbReference type="Proteomes" id="UP000822369">
    <property type="component" value="Unassembled WGS sequence"/>
</dbReference>
<evidence type="ECO:0000313" key="3">
    <source>
        <dbReference type="EMBL" id="KAF7198750.1"/>
    </source>
</evidence>
<dbReference type="EMBL" id="JAAVVJ010037376">
    <property type="protein sequence ID" value="KAF7198751.1"/>
    <property type="molecule type" value="Genomic_DNA"/>
</dbReference>
<dbReference type="SUPFAM" id="SSF46966">
    <property type="entry name" value="Spectrin repeat"/>
    <property type="match status" value="1"/>
</dbReference>
<evidence type="ECO:0000313" key="5">
    <source>
        <dbReference type="Proteomes" id="UP000822369"/>
    </source>
</evidence>
<keyword evidence="2" id="KW-0009">Actin-binding</keyword>
<dbReference type="Gene3D" id="1.20.58.60">
    <property type="match status" value="2"/>
</dbReference>
<evidence type="ECO:0000256" key="2">
    <source>
        <dbReference type="ARBA" id="ARBA00023203"/>
    </source>
</evidence>
<comment type="caution">
    <text evidence="4">The sequence shown here is derived from an EMBL/GenBank/DDBJ whole genome shotgun (WGS) entry which is preliminary data.</text>
</comment>
<organism evidence="4 5">
    <name type="scientific">Nothobranchius furzeri</name>
    <name type="common">Turquoise killifish</name>
    <dbReference type="NCBI Taxonomy" id="105023"/>
    <lineage>
        <taxon>Eukaryota</taxon>
        <taxon>Metazoa</taxon>
        <taxon>Chordata</taxon>
        <taxon>Craniata</taxon>
        <taxon>Vertebrata</taxon>
        <taxon>Euteleostomi</taxon>
        <taxon>Actinopterygii</taxon>
        <taxon>Neopterygii</taxon>
        <taxon>Teleostei</taxon>
        <taxon>Neoteleostei</taxon>
        <taxon>Acanthomorphata</taxon>
        <taxon>Ovalentaria</taxon>
        <taxon>Atherinomorphae</taxon>
        <taxon>Cyprinodontiformes</taxon>
        <taxon>Nothobranchiidae</taxon>
        <taxon>Nothobranchius</taxon>
    </lineage>
</organism>
<dbReference type="CDD" id="cd00176">
    <property type="entry name" value="SPEC"/>
    <property type="match status" value="1"/>
</dbReference>
<gene>
    <name evidence="4" type="ORF">G4P62_008635</name>
</gene>
<name>A0A9D2XAT9_NOTFU</name>
<accession>A0A9D2XAT9</accession>
<evidence type="ECO:0000313" key="4">
    <source>
        <dbReference type="EMBL" id="KAF7198751.1"/>
    </source>
</evidence>
<dbReference type="GO" id="GO:0003779">
    <property type="term" value="F:actin binding"/>
    <property type="evidence" value="ECO:0007669"/>
    <property type="project" value="UniProtKB-KW"/>
</dbReference>
<dbReference type="AlphaFoldDB" id="A0A9D2XAT9"/>
<dbReference type="SMART" id="SM00150">
    <property type="entry name" value="SPEC"/>
    <property type="match status" value="2"/>
</dbReference>
<dbReference type="EMBL" id="JAAVVJ010037376">
    <property type="protein sequence ID" value="KAF7198750.1"/>
    <property type="molecule type" value="Genomic_DNA"/>
</dbReference>
<evidence type="ECO:0000256" key="1">
    <source>
        <dbReference type="ARBA" id="ARBA00022737"/>
    </source>
</evidence>
<proteinExistence type="predicted"/>